<reference evidence="1 2" key="1">
    <citation type="journal article" date="2015" name="Sci. Rep.">
        <title>Chromosome-level genome map provides insights into diverse defense mechanisms in the medicinal fungus Ganoderma sinense.</title>
        <authorList>
            <person name="Zhu Y."/>
            <person name="Xu J."/>
            <person name="Sun C."/>
            <person name="Zhou S."/>
            <person name="Xu H."/>
            <person name="Nelson D.R."/>
            <person name="Qian J."/>
            <person name="Song J."/>
            <person name="Luo H."/>
            <person name="Xiang L."/>
            <person name="Li Y."/>
            <person name="Xu Z."/>
            <person name="Ji A."/>
            <person name="Wang L."/>
            <person name="Lu S."/>
            <person name="Hayward A."/>
            <person name="Sun W."/>
            <person name="Li X."/>
            <person name="Schwartz D.C."/>
            <person name="Wang Y."/>
            <person name="Chen S."/>
        </authorList>
    </citation>
    <scope>NUCLEOTIDE SEQUENCE [LARGE SCALE GENOMIC DNA]</scope>
    <source>
        <strain evidence="1 2">ZZ0214-1</strain>
    </source>
</reference>
<name>A0A2G8RW37_9APHY</name>
<comment type="caution">
    <text evidence="1">The sequence shown here is derived from an EMBL/GenBank/DDBJ whole genome shotgun (WGS) entry which is preliminary data.</text>
</comment>
<dbReference type="OrthoDB" id="10399849at2759"/>
<dbReference type="Proteomes" id="UP000230002">
    <property type="component" value="Unassembled WGS sequence"/>
</dbReference>
<evidence type="ECO:0000313" key="1">
    <source>
        <dbReference type="EMBL" id="PIL25722.1"/>
    </source>
</evidence>
<evidence type="ECO:0000313" key="2">
    <source>
        <dbReference type="Proteomes" id="UP000230002"/>
    </source>
</evidence>
<dbReference type="EMBL" id="AYKW01000045">
    <property type="protein sequence ID" value="PIL25722.1"/>
    <property type="molecule type" value="Genomic_DNA"/>
</dbReference>
<dbReference type="AlphaFoldDB" id="A0A2G8RW37"/>
<proteinExistence type="predicted"/>
<protein>
    <submittedName>
        <fullName evidence="1">Uncharacterized protein</fullName>
    </submittedName>
</protein>
<accession>A0A2G8RW37</accession>
<sequence>MAPVVLPRKVYKTLAPAVKGCVGVAREVKWHKFLNVFTSYWSCKAEGLKSNIVIVTPPSSSDRWPFHTTPFKLHKPADGRVRWRELQRYRHMFHSKLEWDHRTFVCGREREAT</sequence>
<keyword evidence="2" id="KW-1185">Reference proteome</keyword>
<organism evidence="1 2">
    <name type="scientific">Ganoderma sinense ZZ0214-1</name>
    <dbReference type="NCBI Taxonomy" id="1077348"/>
    <lineage>
        <taxon>Eukaryota</taxon>
        <taxon>Fungi</taxon>
        <taxon>Dikarya</taxon>
        <taxon>Basidiomycota</taxon>
        <taxon>Agaricomycotina</taxon>
        <taxon>Agaricomycetes</taxon>
        <taxon>Polyporales</taxon>
        <taxon>Polyporaceae</taxon>
        <taxon>Ganoderma</taxon>
    </lineage>
</organism>
<gene>
    <name evidence="1" type="ORF">GSI_11472</name>
</gene>